<comment type="similarity">
    <text evidence="1">Belongs to the LysR transcriptional regulatory family.</text>
</comment>
<dbReference type="RefSeq" id="WP_252960638.1">
    <property type="nucleotide sequence ID" value="NZ_CAMIPH010000001.1"/>
</dbReference>
<dbReference type="SUPFAM" id="SSF46785">
    <property type="entry name" value="Winged helix' DNA-binding domain"/>
    <property type="match status" value="1"/>
</dbReference>
<dbReference type="Proteomes" id="UP001056873">
    <property type="component" value="Chromosome"/>
</dbReference>
<reference evidence="6" key="1">
    <citation type="journal article" date="2022" name="BMC Genomics">
        <title>Genome sequence of the entomopathogenic Serratia entomophila isolate 626 and characterisation of the species specific itaconate degradation pathway.</title>
        <authorList>
            <person name="Vaughan A.L."/>
            <person name="Altermann E."/>
            <person name="Glare T.R."/>
            <person name="Hurst M.R.H."/>
        </authorList>
    </citation>
    <scope>NUCLEOTIDE SEQUENCE</scope>
    <source>
        <strain evidence="6">626</strain>
    </source>
</reference>
<keyword evidence="2" id="KW-0805">Transcription regulation</keyword>
<protein>
    <submittedName>
        <fullName evidence="6">LysR family transcriptional regulator</fullName>
    </submittedName>
</protein>
<organism evidence="6 7">
    <name type="scientific">Serratia entomophila</name>
    <dbReference type="NCBI Taxonomy" id="42906"/>
    <lineage>
        <taxon>Bacteria</taxon>
        <taxon>Pseudomonadati</taxon>
        <taxon>Pseudomonadota</taxon>
        <taxon>Gammaproteobacteria</taxon>
        <taxon>Enterobacterales</taxon>
        <taxon>Yersiniaceae</taxon>
        <taxon>Serratia</taxon>
    </lineage>
</organism>
<evidence type="ECO:0000256" key="1">
    <source>
        <dbReference type="ARBA" id="ARBA00009437"/>
    </source>
</evidence>
<evidence type="ECO:0000313" key="6">
    <source>
        <dbReference type="EMBL" id="USU99324.1"/>
    </source>
</evidence>
<keyword evidence="3" id="KW-0238">DNA-binding</keyword>
<dbReference type="EMBL" id="CP074347">
    <property type="protein sequence ID" value="USU99324.1"/>
    <property type="molecule type" value="Genomic_DNA"/>
</dbReference>
<dbReference type="InterPro" id="IPR000847">
    <property type="entry name" value="LysR_HTH_N"/>
</dbReference>
<dbReference type="InterPro" id="IPR005119">
    <property type="entry name" value="LysR_subst-bd"/>
</dbReference>
<proteinExistence type="inferred from homology"/>
<accession>A0ABY5CNN8</accession>
<evidence type="ECO:0000259" key="5">
    <source>
        <dbReference type="PROSITE" id="PS50931"/>
    </source>
</evidence>
<dbReference type="CDD" id="cd08422">
    <property type="entry name" value="PBP2_CrgA_like"/>
    <property type="match status" value="1"/>
</dbReference>
<keyword evidence="4" id="KW-0804">Transcription</keyword>
<dbReference type="PRINTS" id="PR00039">
    <property type="entry name" value="HTHLYSR"/>
</dbReference>
<evidence type="ECO:0000313" key="7">
    <source>
        <dbReference type="Proteomes" id="UP001056873"/>
    </source>
</evidence>
<evidence type="ECO:0000256" key="3">
    <source>
        <dbReference type="ARBA" id="ARBA00023125"/>
    </source>
</evidence>
<dbReference type="InterPro" id="IPR036388">
    <property type="entry name" value="WH-like_DNA-bd_sf"/>
</dbReference>
<sequence length="315" mass="33719">MDKLNAMNTFLRVAESGSLSAAARELGLTQPAVSQQIAGLEQRLGAQLLYRSTRAVTLTEAGGRYYRQVKPILAAVAEAEETLNGLNQRLQGSLRIHAPTGFGQRHLTPLAIAFQQRHPELNIELLLDDRRADVVGEGVDVAIRFGELNGPGTVARRLGDMQRVLVASPAYLARHGAPQTLAELAAHGCVRYGGLSDGDALTLLGPQGNETVDLRPVFRANNTFSLLAAIEAGLGIGGAQRPLIGPQLAAGTLVQVLANYRYPPMTLHAVYPAARFIPGKVRAWVDYLRKALESIEGITVRNAPDALSGAQTLLE</sequence>
<name>A0ABY5CNN8_9GAMM</name>
<dbReference type="Gene3D" id="1.10.10.10">
    <property type="entry name" value="Winged helix-like DNA-binding domain superfamily/Winged helix DNA-binding domain"/>
    <property type="match status" value="1"/>
</dbReference>
<dbReference type="InterPro" id="IPR036390">
    <property type="entry name" value="WH_DNA-bd_sf"/>
</dbReference>
<dbReference type="Pfam" id="PF00126">
    <property type="entry name" value="HTH_1"/>
    <property type="match status" value="1"/>
</dbReference>
<gene>
    <name evidence="6" type="ORF">KFQ06_14775</name>
</gene>
<dbReference type="SUPFAM" id="SSF53850">
    <property type="entry name" value="Periplasmic binding protein-like II"/>
    <property type="match status" value="1"/>
</dbReference>
<dbReference type="PANTHER" id="PTHR30537">
    <property type="entry name" value="HTH-TYPE TRANSCRIPTIONAL REGULATOR"/>
    <property type="match status" value="1"/>
</dbReference>
<dbReference type="Gene3D" id="3.40.190.290">
    <property type="match status" value="1"/>
</dbReference>
<dbReference type="Pfam" id="PF03466">
    <property type="entry name" value="LysR_substrate"/>
    <property type="match status" value="1"/>
</dbReference>
<evidence type="ECO:0000256" key="4">
    <source>
        <dbReference type="ARBA" id="ARBA00023163"/>
    </source>
</evidence>
<dbReference type="PROSITE" id="PS50931">
    <property type="entry name" value="HTH_LYSR"/>
    <property type="match status" value="1"/>
</dbReference>
<dbReference type="InterPro" id="IPR058163">
    <property type="entry name" value="LysR-type_TF_proteobact-type"/>
</dbReference>
<dbReference type="PANTHER" id="PTHR30537:SF5">
    <property type="entry name" value="HTH-TYPE TRANSCRIPTIONAL ACTIVATOR TTDR-RELATED"/>
    <property type="match status" value="1"/>
</dbReference>
<keyword evidence="7" id="KW-1185">Reference proteome</keyword>
<feature type="domain" description="HTH lysR-type" evidence="5">
    <location>
        <begin position="1"/>
        <end position="59"/>
    </location>
</feature>
<evidence type="ECO:0000256" key="2">
    <source>
        <dbReference type="ARBA" id="ARBA00023015"/>
    </source>
</evidence>